<feature type="domain" description="AMP-dependent synthetase/ligase" evidence="3">
    <location>
        <begin position="25"/>
        <end position="414"/>
    </location>
</feature>
<proteinExistence type="predicted"/>
<keyword evidence="2" id="KW-0067">ATP-binding</keyword>
<dbReference type="SUPFAM" id="SSF56801">
    <property type="entry name" value="Acetyl-CoA synthetase-like"/>
    <property type="match status" value="1"/>
</dbReference>
<comment type="caution">
    <text evidence="4">The sequence shown here is derived from an EMBL/GenBank/DDBJ whole genome shotgun (WGS) entry which is preliminary data.</text>
</comment>
<dbReference type="InterPro" id="IPR000873">
    <property type="entry name" value="AMP-dep_synth/lig_dom"/>
</dbReference>
<dbReference type="Pfam" id="PF23562">
    <property type="entry name" value="AMP-binding_C_3"/>
    <property type="match status" value="1"/>
</dbReference>
<dbReference type="Gene3D" id="3.40.50.12780">
    <property type="entry name" value="N-terminal domain of ligase-like"/>
    <property type="match status" value="1"/>
</dbReference>
<dbReference type="PROSITE" id="PS00455">
    <property type="entry name" value="AMP_BINDING"/>
    <property type="match status" value="1"/>
</dbReference>
<name>A0A7C3MA92_ARCFL</name>
<protein>
    <submittedName>
        <fullName evidence="4">Long-chain fatty acid--CoA ligase</fullName>
    </submittedName>
</protein>
<dbReference type="AlphaFoldDB" id="A0A7C3MA92"/>
<dbReference type="EMBL" id="DTLB01000013">
    <property type="protein sequence ID" value="HFW31871.1"/>
    <property type="molecule type" value="Genomic_DNA"/>
</dbReference>
<dbReference type="PANTHER" id="PTHR43272:SF33">
    <property type="entry name" value="AMP-BINDING DOMAIN-CONTAINING PROTEIN-RELATED"/>
    <property type="match status" value="1"/>
</dbReference>
<evidence type="ECO:0000259" key="3">
    <source>
        <dbReference type="Pfam" id="PF00501"/>
    </source>
</evidence>
<gene>
    <name evidence="4" type="ORF">ENW66_02810</name>
</gene>
<accession>A0A7C3MA92</accession>
<evidence type="ECO:0000313" key="4">
    <source>
        <dbReference type="EMBL" id="HFW31871.1"/>
    </source>
</evidence>
<dbReference type="Pfam" id="PF00501">
    <property type="entry name" value="AMP-binding"/>
    <property type="match status" value="1"/>
</dbReference>
<dbReference type="CDD" id="cd05907">
    <property type="entry name" value="VL_LC_FACS_like"/>
    <property type="match status" value="1"/>
</dbReference>
<dbReference type="GO" id="GO:0005524">
    <property type="term" value="F:ATP binding"/>
    <property type="evidence" value="ECO:0007669"/>
    <property type="project" value="UniProtKB-KW"/>
</dbReference>
<dbReference type="PANTHER" id="PTHR43272">
    <property type="entry name" value="LONG-CHAIN-FATTY-ACID--COA LIGASE"/>
    <property type="match status" value="1"/>
</dbReference>
<evidence type="ECO:0000256" key="1">
    <source>
        <dbReference type="ARBA" id="ARBA00022741"/>
    </source>
</evidence>
<evidence type="ECO:0000256" key="2">
    <source>
        <dbReference type="ARBA" id="ARBA00022840"/>
    </source>
</evidence>
<dbReference type="GO" id="GO:0016020">
    <property type="term" value="C:membrane"/>
    <property type="evidence" value="ECO:0007669"/>
    <property type="project" value="TreeGrafter"/>
</dbReference>
<keyword evidence="4" id="KW-0436">Ligase</keyword>
<sequence length="605" mass="68880">MRIKKIVKGRELEVERRETLNEMFWSTVAAHSDIPAIGYWGNGELKYISYREFGEKVKELAKFLISLGLKKSDRVAIYADTRYEWEIADFAVLTAGGIVVTVHSVLNRQQVEYILNDSESRIVFTEKKYADNLPEDVDVFLLEEINQFSGGDVTDEEYEERWRSVEPEDVASIVYTSGTTGEPKGAMLTHWNWRFNALSVMSITPFYPGEPYICYLPLSHVYQRLVFFAGISRAATAVFCTPQQFLETSRTIKPVGLVVVPRILERVNAGIVERVEKSSSFAKKLFYWSRNVAVECGKRMSRGENYGFWLSFKRFLADKLVYSKIRGNLGLQRIRFVCSAAAELQKELAYMFNGMGIPVIEGYGLTETAAPSNLNPVGRFKPGTVGPPIPGVEEAIAEDGEILIRGDNVMKGYWRKDAETREAFTEDGWLRTGDLGEFDEDGYLIFLGRKKHIIVLDTGKNVSPIPIEEELLKNSLVSEAVIIGDGKPYITALIVPNFKMLISIAEERSIDYDRTKTKTARGISGEEEVVAVDDKLLENPEILKIYTKIVEDVNGKFAIHERIKKFRLLPEAFTIEKGEITPTMKKRIHVILKRYEKLIEEMYRR</sequence>
<dbReference type="GO" id="GO:0004467">
    <property type="term" value="F:long-chain fatty acid-CoA ligase activity"/>
    <property type="evidence" value="ECO:0007669"/>
    <property type="project" value="TreeGrafter"/>
</dbReference>
<keyword evidence="1" id="KW-0547">Nucleotide-binding</keyword>
<reference evidence="4" key="1">
    <citation type="journal article" date="2020" name="mSystems">
        <title>Genome- and Community-Level Interaction Insights into Carbon Utilization and Element Cycling Functions of Hydrothermarchaeota in Hydrothermal Sediment.</title>
        <authorList>
            <person name="Zhou Z."/>
            <person name="Liu Y."/>
            <person name="Xu W."/>
            <person name="Pan J."/>
            <person name="Luo Z.H."/>
            <person name="Li M."/>
        </authorList>
    </citation>
    <scope>NUCLEOTIDE SEQUENCE [LARGE SCALE GENOMIC DNA]</scope>
    <source>
        <strain evidence="4">SpSt-87</strain>
    </source>
</reference>
<dbReference type="InterPro" id="IPR020845">
    <property type="entry name" value="AMP-binding_CS"/>
</dbReference>
<organism evidence="4">
    <name type="scientific">Archaeoglobus fulgidus</name>
    <dbReference type="NCBI Taxonomy" id="2234"/>
    <lineage>
        <taxon>Archaea</taxon>
        <taxon>Methanobacteriati</taxon>
        <taxon>Methanobacteriota</taxon>
        <taxon>Archaeoglobi</taxon>
        <taxon>Archaeoglobales</taxon>
        <taxon>Archaeoglobaceae</taxon>
        <taxon>Archaeoglobus</taxon>
    </lineage>
</organism>
<dbReference type="InterPro" id="IPR042099">
    <property type="entry name" value="ANL_N_sf"/>
</dbReference>